<organism evidence="1 2">
    <name type="scientific">Fibrobacter intestinalis</name>
    <dbReference type="NCBI Taxonomy" id="28122"/>
    <lineage>
        <taxon>Bacteria</taxon>
        <taxon>Pseudomonadati</taxon>
        <taxon>Fibrobacterota</taxon>
        <taxon>Fibrobacteria</taxon>
        <taxon>Fibrobacterales</taxon>
        <taxon>Fibrobacteraceae</taxon>
        <taxon>Fibrobacter</taxon>
    </lineage>
</organism>
<accession>A0A1M6TJB3</accession>
<name>A0A1M6TJB3_9BACT</name>
<evidence type="ECO:0000313" key="1">
    <source>
        <dbReference type="EMBL" id="SHK57004.1"/>
    </source>
</evidence>
<sequence length="61" mass="7280">MSAKNDRNFWELYMIFRQILSIKNFFKVWISFSQGKLSYQLSVFTSNSQLPTSNFQLPTNH</sequence>
<evidence type="ECO:0000313" key="2">
    <source>
        <dbReference type="Proteomes" id="UP000184275"/>
    </source>
</evidence>
<dbReference type="Proteomes" id="UP000184275">
    <property type="component" value="Unassembled WGS sequence"/>
</dbReference>
<protein>
    <submittedName>
        <fullName evidence="1">Uncharacterized protein</fullName>
    </submittedName>
</protein>
<proteinExistence type="predicted"/>
<reference evidence="2" key="1">
    <citation type="submission" date="2016-11" db="EMBL/GenBank/DDBJ databases">
        <authorList>
            <person name="Varghese N."/>
            <person name="Submissions S."/>
        </authorList>
    </citation>
    <scope>NUCLEOTIDE SEQUENCE [LARGE SCALE GENOMIC DNA]</scope>
    <source>
        <strain evidence="2">UWOS</strain>
    </source>
</reference>
<dbReference type="AlphaFoldDB" id="A0A1M6TJB3"/>
<dbReference type="EMBL" id="FRAW01000010">
    <property type="protein sequence ID" value="SHK57004.1"/>
    <property type="molecule type" value="Genomic_DNA"/>
</dbReference>
<keyword evidence="2" id="KW-1185">Reference proteome</keyword>
<gene>
    <name evidence="1" type="ORF">SAMN05720469_11026</name>
</gene>